<dbReference type="Pfam" id="PF00149">
    <property type="entry name" value="Metallophos"/>
    <property type="match status" value="1"/>
</dbReference>
<dbReference type="SUPFAM" id="SSF56300">
    <property type="entry name" value="Metallo-dependent phosphatases"/>
    <property type="match status" value="1"/>
</dbReference>
<dbReference type="EMBL" id="JBBHJY010000005">
    <property type="protein sequence ID" value="MEJ6010462.1"/>
    <property type="molecule type" value="Genomic_DNA"/>
</dbReference>
<comment type="similarity">
    <text evidence="1">Belongs to the SbcD family.</text>
</comment>
<dbReference type="InterPro" id="IPR004843">
    <property type="entry name" value="Calcineurin-like_PHP"/>
</dbReference>
<proteinExistence type="inferred from homology"/>
<dbReference type="PANTHER" id="PTHR30337:SF0">
    <property type="entry name" value="NUCLEASE SBCCD SUBUNIT D"/>
    <property type="match status" value="1"/>
</dbReference>
<keyword evidence="1" id="KW-0255">Endonuclease</keyword>
<evidence type="ECO:0000313" key="3">
    <source>
        <dbReference type="EMBL" id="MEJ6010462.1"/>
    </source>
</evidence>
<comment type="caution">
    <text evidence="3">The sequence shown here is derived from an EMBL/GenBank/DDBJ whole genome shotgun (WGS) entry which is preliminary data.</text>
</comment>
<dbReference type="RefSeq" id="WP_339967127.1">
    <property type="nucleotide sequence ID" value="NZ_JBBHJY010000005.1"/>
</dbReference>
<dbReference type="Proteomes" id="UP001379235">
    <property type="component" value="Unassembled WGS sequence"/>
</dbReference>
<dbReference type="PANTHER" id="PTHR30337">
    <property type="entry name" value="COMPONENT OF ATP-DEPENDENT DSDNA EXONUCLEASE"/>
    <property type="match status" value="1"/>
</dbReference>
<keyword evidence="1" id="KW-0540">Nuclease</keyword>
<sequence length="139" mass="15275">MTVIQTSDWHFGHEFAGHPREYKHDACLAWLLDRIDEHAADVLLVTEDVYDVANPPINAMRRLFSFLRAATARRPSLQVVNLGGNHDSAARIDLPAALLGSGQIRFVGALPREGGEPDFGRFMVPLTGRGTNSIEVVVS</sequence>
<evidence type="ECO:0000313" key="4">
    <source>
        <dbReference type="Proteomes" id="UP001379235"/>
    </source>
</evidence>
<keyword evidence="1" id="KW-0235">DNA replication</keyword>
<protein>
    <recommendedName>
        <fullName evidence="1">Nuclease SbcCD subunit D</fullName>
    </recommendedName>
</protein>
<comment type="function">
    <text evidence="1">SbcCD cleaves DNA hairpin structures. These structures can inhibit DNA replication and are intermediates in certain DNA recombination reactions. The complex acts as a 3'-&gt;5' double strand exonuclease that can open hairpins. It also has a 5' single-strand endonuclease activity.</text>
</comment>
<dbReference type="Gene3D" id="3.60.21.10">
    <property type="match status" value="1"/>
</dbReference>
<dbReference type="GO" id="GO:0004527">
    <property type="term" value="F:exonuclease activity"/>
    <property type="evidence" value="ECO:0007669"/>
    <property type="project" value="UniProtKB-KW"/>
</dbReference>
<keyword evidence="1 3" id="KW-0378">Hydrolase</keyword>
<name>A0ABU8S9A8_9SPHN</name>
<organism evidence="3 4">
    <name type="scientific">Novosphingobium aquae</name>
    <dbReference type="NCBI Taxonomy" id="3133435"/>
    <lineage>
        <taxon>Bacteria</taxon>
        <taxon>Pseudomonadati</taxon>
        <taxon>Pseudomonadota</taxon>
        <taxon>Alphaproteobacteria</taxon>
        <taxon>Sphingomonadales</taxon>
        <taxon>Sphingomonadaceae</taxon>
        <taxon>Novosphingobium</taxon>
    </lineage>
</organism>
<accession>A0ABU8S9A8</accession>
<dbReference type="NCBIfam" id="TIGR00619">
    <property type="entry name" value="sbcd"/>
    <property type="match status" value="1"/>
</dbReference>
<dbReference type="InterPro" id="IPR050535">
    <property type="entry name" value="DNA_Repair-Maintenance_Comp"/>
</dbReference>
<reference evidence="3 4" key="1">
    <citation type="submission" date="2024-03" db="EMBL/GenBank/DDBJ databases">
        <authorList>
            <person name="Jo J.-H."/>
        </authorList>
    </citation>
    <scope>NUCLEOTIDE SEQUENCE [LARGE SCALE GENOMIC DNA]</scope>
    <source>
        <strain evidence="3 4">AS3R-12</strain>
    </source>
</reference>
<evidence type="ECO:0000259" key="2">
    <source>
        <dbReference type="Pfam" id="PF00149"/>
    </source>
</evidence>
<comment type="subunit">
    <text evidence="1">Heterodimer of SbcC and SbcD.</text>
</comment>
<dbReference type="InterPro" id="IPR004593">
    <property type="entry name" value="SbcD"/>
</dbReference>
<dbReference type="InterPro" id="IPR029052">
    <property type="entry name" value="Metallo-depent_PP-like"/>
</dbReference>
<keyword evidence="1 3" id="KW-0269">Exonuclease</keyword>
<feature type="domain" description="Calcineurin-like phosphoesterase" evidence="2">
    <location>
        <begin position="1"/>
        <end position="92"/>
    </location>
</feature>
<keyword evidence="1" id="KW-0233">DNA recombination</keyword>
<evidence type="ECO:0000256" key="1">
    <source>
        <dbReference type="RuleBase" id="RU363069"/>
    </source>
</evidence>
<keyword evidence="4" id="KW-1185">Reference proteome</keyword>
<gene>
    <name evidence="1 3" type="primary">sbcD</name>
    <name evidence="3" type="ORF">WG900_11075</name>
</gene>